<accession>A0A9D4ZYY4</accession>
<feature type="domain" description="Replication protein A 70 kDa DNA-binding subunit B/D first OB fold" evidence="1">
    <location>
        <begin position="4"/>
        <end position="92"/>
    </location>
</feature>
<dbReference type="SUPFAM" id="SSF50249">
    <property type="entry name" value="Nucleic acid-binding proteins"/>
    <property type="match status" value="1"/>
</dbReference>
<dbReference type="InterPro" id="IPR012340">
    <property type="entry name" value="NA-bd_OB-fold"/>
</dbReference>
<evidence type="ECO:0000313" key="3">
    <source>
        <dbReference type="Proteomes" id="UP001058974"/>
    </source>
</evidence>
<gene>
    <name evidence="2" type="ORF">KIW84_075067</name>
</gene>
<protein>
    <recommendedName>
        <fullName evidence="1">Replication protein A 70 kDa DNA-binding subunit B/D first OB fold domain-containing protein</fullName>
    </recommendedName>
</protein>
<keyword evidence="3" id="KW-1185">Reference proteome</keyword>
<dbReference type="Gramene" id="Psat07G0506700-T1">
    <property type="protein sequence ID" value="KAI5389631.1"/>
    <property type="gene ID" value="KIW84_075067"/>
</dbReference>
<dbReference type="Gene3D" id="2.40.50.140">
    <property type="entry name" value="Nucleic acid-binding proteins"/>
    <property type="match status" value="1"/>
</dbReference>
<dbReference type="InterPro" id="IPR003871">
    <property type="entry name" value="RFA1B/D_OB_1st"/>
</dbReference>
<name>A0A9D4ZYY4_PEA</name>
<dbReference type="Pfam" id="PF02721">
    <property type="entry name" value="DUF223"/>
    <property type="match status" value="1"/>
</dbReference>
<sequence>MSCKFDNIIDINDSKETWCLDVHILDLWSVVNSRGIKHIEMIVMDAKGGRIQVLIRSDHTEKWKQLLKEYTTCIINNDIICVVHEINNYQSKSSGKKIVVSLRLRDLGLPNSQKNEKPTQSTQTLSNWSGGTQFTSIERYKVEIYVRYGDATYCFVLWDNDCANIIAKRLKRCISQCQRVKVQPNFSQASVHKLDTDESFYTRITNDYINCEHSMYACGENGHDFNSYLIPIKVNSSISRDVDLDCDIVGATQYSEAKPPKKVKIEPNS</sequence>
<organism evidence="2 3">
    <name type="scientific">Pisum sativum</name>
    <name type="common">Garden pea</name>
    <name type="synonym">Lathyrus oleraceus</name>
    <dbReference type="NCBI Taxonomy" id="3888"/>
    <lineage>
        <taxon>Eukaryota</taxon>
        <taxon>Viridiplantae</taxon>
        <taxon>Streptophyta</taxon>
        <taxon>Embryophyta</taxon>
        <taxon>Tracheophyta</taxon>
        <taxon>Spermatophyta</taxon>
        <taxon>Magnoliopsida</taxon>
        <taxon>eudicotyledons</taxon>
        <taxon>Gunneridae</taxon>
        <taxon>Pentapetalae</taxon>
        <taxon>rosids</taxon>
        <taxon>fabids</taxon>
        <taxon>Fabales</taxon>
        <taxon>Fabaceae</taxon>
        <taxon>Papilionoideae</taxon>
        <taxon>50 kb inversion clade</taxon>
        <taxon>NPAAA clade</taxon>
        <taxon>Hologalegina</taxon>
        <taxon>IRL clade</taxon>
        <taxon>Fabeae</taxon>
        <taxon>Lathyrus</taxon>
    </lineage>
</organism>
<dbReference type="AlphaFoldDB" id="A0A9D4ZYY4"/>
<evidence type="ECO:0000259" key="1">
    <source>
        <dbReference type="Pfam" id="PF02721"/>
    </source>
</evidence>
<dbReference type="Proteomes" id="UP001058974">
    <property type="component" value="Chromosome 7"/>
</dbReference>
<proteinExistence type="predicted"/>
<dbReference type="EMBL" id="JAMSHJ010000007">
    <property type="protein sequence ID" value="KAI5389631.1"/>
    <property type="molecule type" value="Genomic_DNA"/>
</dbReference>
<reference evidence="2 3" key="1">
    <citation type="journal article" date="2022" name="Nat. Genet.">
        <title>Improved pea reference genome and pan-genome highlight genomic features and evolutionary characteristics.</title>
        <authorList>
            <person name="Yang T."/>
            <person name="Liu R."/>
            <person name="Luo Y."/>
            <person name="Hu S."/>
            <person name="Wang D."/>
            <person name="Wang C."/>
            <person name="Pandey M.K."/>
            <person name="Ge S."/>
            <person name="Xu Q."/>
            <person name="Li N."/>
            <person name="Li G."/>
            <person name="Huang Y."/>
            <person name="Saxena R.K."/>
            <person name="Ji Y."/>
            <person name="Li M."/>
            <person name="Yan X."/>
            <person name="He Y."/>
            <person name="Liu Y."/>
            <person name="Wang X."/>
            <person name="Xiang C."/>
            <person name="Varshney R.K."/>
            <person name="Ding H."/>
            <person name="Gao S."/>
            <person name="Zong X."/>
        </authorList>
    </citation>
    <scope>NUCLEOTIDE SEQUENCE [LARGE SCALE GENOMIC DNA]</scope>
    <source>
        <strain evidence="2 3">cv. Zhongwan 6</strain>
    </source>
</reference>
<evidence type="ECO:0000313" key="2">
    <source>
        <dbReference type="EMBL" id="KAI5389631.1"/>
    </source>
</evidence>
<comment type="caution">
    <text evidence="2">The sequence shown here is derived from an EMBL/GenBank/DDBJ whole genome shotgun (WGS) entry which is preliminary data.</text>
</comment>